<dbReference type="OrthoDB" id="5369347at2759"/>
<name>A0A8E2DWU0_9PEZI</name>
<organism evidence="2 3">
    <name type="scientific">Lepidopterella palustris CBS 459.81</name>
    <dbReference type="NCBI Taxonomy" id="1314670"/>
    <lineage>
        <taxon>Eukaryota</taxon>
        <taxon>Fungi</taxon>
        <taxon>Dikarya</taxon>
        <taxon>Ascomycota</taxon>
        <taxon>Pezizomycotina</taxon>
        <taxon>Dothideomycetes</taxon>
        <taxon>Pleosporomycetidae</taxon>
        <taxon>Mytilinidiales</taxon>
        <taxon>Argynnaceae</taxon>
        <taxon>Lepidopterella</taxon>
    </lineage>
</organism>
<proteinExistence type="predicted"/>
<dbReference type="AlphaFoldDB" id="A0A8E2DWU0"/>
<evidence type="ECO:0000256" key="1">
    <source>
        <dbReference type="SAM" id="Phobius"/>
    </source>
</evidence>
<sequence>MLFPKAHPILNLTADIHFGLRVAIYGDSRGPGQKYVLLYKIPHYYFGIVISIKTLSIFVFFPALHAESNYKYSTYLGTQNQ</sequence>
<protein>
    <submittedName>
        <fullName evidence="2">Uncharacterized protein</fullName>
    </submittedName>
</protein>
<evidence type="ECO:0000313" key="2">
    <source>
        <dbReference type="EMBL" id="OCK73033.1"/>
    </source>
</evidence>
<keyword evidence="1" id="KW-0812">Transmembrane</keyword>
<evidence type="ECO:0000313" key="3">
    <source>
        <dbReference type="Proteomes" id="UP000250266"/>
    </source>
</evidence>
<dbReference type="Proteomes" id="UP000250266">
    <property type="component" value="Unassembled WGS sequence"/>
</dbReference>
<feature type="transmembrane region" description="Helical" evidence="1">
    <location>
        <begin position="44"/>
        <end position="64"/>
    </location>
</feature>
<accession>A0A8E2DWU0</accession>
<keyword evidence="3" id="KW-1185">Reference proteome</keyword>
<keyword evidence="1" id="KW-0472">Membrane</keyword>
<keyword evidence="1" id="KW-1133">Transmembrane helix</keyword>
<reference evidence="2 3" key="1">
    <citation type="journal article" date="2016" name="Nat. Commun.">
        <title>Ectomycorrhizal ecology is imprinted in the genome of the dominant symbiotic fungus Cenococcum geophilum.</title>
        <authorList>
            <consortium name="DOE Joint Genome Institute"/>
            <person name="Peter M."/>
            <person name="Kohler A."/>
            <person name="Ohm R.A."/>
            <person name="Kuo A."/>
            <person name="Krutzmann J."/>
            <person name="Morin E."/>
            <person name="Arend M."/>
            <person name="Barry K.W."/>
            <person name="Binder M."/>
            <person name="Choi C."/>
            <person name="Clum A."/>
            <person name="Copeland A."/>
            <person name="Grisel N."/>
            <person name="Haridas S."/>
            <person name="Kipfer T."/>
            <person name="LaButti K."/>
            <person name="Lindquist E."/>
            <person name="Lipzen A."/>
            <person name="Maire R."/>
            <person name="Meier B."/>
            <person name="Mihaltcheva S."/>
            <person name="Molinier V."/>
            <person name="Murat C."/>
            <person name="Poggeler S."/>
            <person name="Quandt C.A."/>
            <person name="Sperisen C."/>
            <person name="Tritt A."/>
            <person name="Tisserant E."/>
            <person name="Crous P.W."/>
            <person name="Henrissat B."/>
            <person name="Nehls U."/>
            <person name="Egli S."/>
            <person name="Spatafora J.W."/>
            <person name="Grigoriev I.V."/>
            <person name="Martin F.M."/>
        </authorList>
    </citation>
    <scope>NUCLEOTIDE SEQUENCE [LARGE SCALE GENOMIC DNA]</scope>
    <source>
        <strain evidence="2 3">CBS 459.81</strain>
    </source>
</reference>
<gene>
    <name evidence="2" type="ORF">K432DRAFT_411073</name>
</gene>
<dbReference type="EMBL" id="KV746036">
    <property type="protein sequence ID" value="OCK73033.1"/>
    <property type="molecule type" value="Genomic_DNA"/>
</dbReference>